<dbReference type="PROSITE" id="PS52016">
    <property type="entry name" value="TONB_DEPENDENT_REC_3"/>
    <property type="match status" value="1"/>
</dbReference>
<dbReference type="InterPro" id="IPR039426">
    <property type="entry name" value="TonB-dep_rcpt-like"/>
</dbReference>
<evidence type="ECO:0000256" key="2">
    <source>
        <dbReference type="ARBA" id="ARBA00008143"/>
    </source>
</evidence>
<comment type="caution">
    <text evidence="15">The sequence shown here is derived from an EMBL/GenBank/DDBJ whole genome shotgun (WGS) entry which is preliminary data.</text>
</comment>
<evidence type="ECO:0000256" key="8">
    <source>
        <dbReference type="ARBA" id="ARBA00023136"/>
    </source>
</evidence>
<name>A0ABX1TJI7_9GAMM</name>
<keyword evidence="3 11" id="KW-0813">Transport</keyword>
<dbReference type="EMBL" id="SPMZ01000028">
    <property type="protein sequence ID" value="NMQ19537.1"/>
    <property type="molecule type" value="Genomic_DNA"/>
</dbReference>
<evidence type="ECO:0000313" key="16">
    <source>
        <dbReference type="Proteomes" id="UP000760480"/>
    </source>
</evidence>
<feature type="domain" description="TonB-dependent receptor-like beta-barrel" evidence="13">
    <location>
        <begin position="218"/>
        <end position="631"/>
    </location>
</feature>
<comment type="subcellular location">
    <subcellularLocation>
        <location evidence="1 11">Cell outer membrane</location>
        <topology evidence="1 11">Multi-pass membrane protein</topology>
    </subcellularLocation>
</comment>
<proteinExistence type="inferred from homology"/>
<dbReference type="Pfam" id="PF07715">
    <property type="entry name" value="Plug"/>
    <property type="match status" value="1"/>
</dbReference>
<accession>A0ABX1TJI7</accession>
<dbReference type="Gene3D" id="2.40.170.20">
    <property type="entry name" value="TonB-dependent receptor, beta-barrel domain"/>
    <property type="match status" value="1"/>
</dbReference>
<evidence type="ECO:0000256" key="6">
    <source>
        <dbReference type="ARBA" id="ARBA00022729"/>
    </source>
</evidence>
<reference evidence="15 16" key="1">
    <citation type="submission" date="2019-03" db="EMBL/GenBank/DDBJ databases">
        <title>Metabolic reconstructions from genomes of highly enriched 'Candidatus Accumulibacter' and 'Candidatus Competibacter' bioreactor populations.</title>
        <authorList>
            <person name="Annavajhala M.K."/>
            <person name="Welles L."/>
            <person name="Abbas B."/>
            <person name="Sorokin D."/>
            <person name="Park H."/>
            <person name="Van Loosdrecht M."/>
            <person name="Chandran K."/>
        </authorList>
    </citation>
    <scope>NUCLEOTIDE SEQUENCE [LARGE SCALE GENOMIC DNA]</scope>
    <source>
        <strain evidence="15 16">SBR_G</strain>
    </source>
</reference>
<keyword evidence="16" id="KW-1185">Reference proteome</keyword>
<evidence type="ECO:0000256" key="3">
    <source>
        <dbReference type="ARBA" id="ARBA00022448"/>
    </source>
</evidence>
<dbReference type="InterPro" id="IPR036942">
    <property type="entry name" value="Beta-barrel_TonB_sf"/>
</dbReference>
<evidence type="ECO:0000259" key="14">
    <source>
        <dbReference type="Pfam" id="PF07715"/>
    </source>
</evidence>
<keyword evidence="7 12" id="KW-0798">TonB box</keyword>
<dbReference type="PANTHER" id="PTHR30069">
    <property type="entry name" value="TONB-DEPENDENT OUTER MEMBRANE RECEPTOR"/>
    <property type="match status" value="1"/>
</dbReference>
<evidence type="ECO:0000256" key="11">
    <source>
        <dbReference type="PROSITE-ProRule" id="PRU01360"/>
    </source>
</evidence>
<dbReference type="SUPFAM" id="SSF56935">
    <property type="entry name" value="Porins"/>
    <property type="match status" value="1"/>
</dbReference>
<keyword evidence="8 11" id="KW-0472">Membrane</keyword>
<feature type="domain" description="TonB-dependent receptor plug" evidence="14">
    <location>
        <begin position="94"/>
        <end position="200"/>
    </location>
</feature>
<organism evidence="15 16">
    <name type="scientific">Candidatus Competibacter phosphatis</name>
    <dbReference type="NCBI Taxonomy" id="221280"/>
    <lineage>
        <taxon>Bacteria</taxon>
        <taxon>Pseudomonadati</taxon>
        <taxon>Pseudomonadota</taxon>
        <taxon>Gammaproteobacteria</taxon>
        <taxon>Candidatus Competibacteraceae</taxon>
        <taxon>Candidatus Competibacter</taxon>
    </lineage>
</organism>
<dbReference type="PANTHER" id="PTHR30069:SF29">
    <property type="entry name" value="HEMOGLOBIN AND HEMOGLOBIN-HAPTOGLOBIN-BINDING PROTEIN 1-RELATED"/>
    <property type="match status" value="1"/>
</dbReference>
<keyword evidence="5 11" id="KW-0812">Transmembrane</keyword>
<evidence type="ECO:0000256" key="7">
    <source>
        <dbReference type="ARBA" id="ARBA00023077"/>
    </source>
</evidence>
<evidence type="ECO:0000256" key="1">
    <source>
        <dbReference type="ARBA" id="ARBA00004571"/>
    </source>
</evidence>
<dbReference type="InterPro" id="IPR000531">
    <property type="entry name" value="Beta-barrel_TonB"/>
</dbReference>
<dbReference type="Gene3D" id="2.170.130.10">
    <property type="entry name" value="TonB-dependent receptor, plug domain"/>
    <property type="match status" value="1"/>
</dbReference>
<evidence type="ECO:0000256" key="9">
    <source>
        <dbReference type="ARBA" id="ARBA00023170"/>
    </source>
</evidence>
<dbReference type="InterPro" id="IPR037066">
    <property type="entry name" value="Plug_dom_sf"/>
</dbReference>
<keyword evidence="6" id="KW-0732">Signal</keyword>
<evidence type="ECO:0000313" key="15">
    <source>
        <dbReference type="EMBL" id="NMQ19537.1"/>
    </source>
</evidence>
<keyword evidence="9 15" id="KW-0675">Receptor</keyword>
<dbReference type="Proteomes" id="UP000760480">
    <property type="component" value="Unassembled WGS sequence"/>
</dbReference>
<dbReference type="InterPro" id="IPR012910">
    <property type="entry name" value="Plug_dom"/>
</dbReference>
<dbReference type="Pfam" id="PF00593">
    <property type="entry name" value="TonB_dep_Rec_b-barrel"/>
    <property type="match status" value="1"/>
</dbReference>
<gene>
    <name evidence="15" type="ORF">E4P82_10240</name>
</gene>
<comment type="similarity">
    <text evidence="2">Belongs to the TonB-dependent receptor family. Hemoglobin/haptoglobin binding protein subfamily.</text>
</comment>
<evidence type="ECO:0000256" key="12">
    <source>
        <dbReference type="RuleBase" id="RU003357"/>
    </source>
</evidence>
<evidence type="ECO:0000256" key="5">
    <source>
        <dbReference type="ARBA" id="ARBA00022692"/>
    </source>
</evidence>
<evidence type="ECO:0000256" key="4">
    <source>
        <dbReference type="ARBA" id="ARBA00022452"/>
    </source>
</evidence>
<protein>
    <submittedName>
        <fullName evidence="15">TonB-dependent receptor</fullName>
    </submittedName>
</protein>
<evidence type="ECO:0000259" key="13">
    <source>
        <dbReference type="Pfam" id="PF00593"/>
    </source>
</evidence>
<evidence type="ECO:0000256" key="10">
    <source>
        <dbReference type="ARBA" id="ARBA00023237"/>
    </source>
</evidence>
<keyword evidence="10 11" id="KW-0998">Cell outer membrane</keyword>
<sequence length="664" mass="74715">MMIHEMVTICRARRKIEITRDVINHSDRPRCWMKWVLATTFSLSISIPSLAEEASADLAAVPASEDEQWLRELMQVLDESTEIATKNRLNADYVPGMVTVLQGRDLEALGMRTVWDALALIPGVMINQGGQGGLLVAVRGFSAPFNSGNIKVLLNSVPMSRDNSGLSSQALSLPIEQVDRIEFIRGPGAILYGDYAYNGVLNILTRKENTRTFARVDEHGTTTLGGQYAYRSEDDATRFSLNIAGLTGNSVEAQVGLHAQDDQPSGIAIFAHRGFQLTAQAIHRDYQNDQGVGYNERTEAFEARQTFELTANTTANLYGSYLDNDFETRGQHFLGHTWEGRGELSWRGMERHRWLAQFSYADTRIEEAFKASPSPPSNNPRPPAVNQSDVNWRYYGISLQDQYEASDRLSITAGLRFDHRDDLDLNLLTPRLAAVWRLSDVHILKAQYAEGYRAPTFWELFPNNTQIDLEPETVATTELSYINRLADRVLRLTLFHSQMENHITPLGSPSFDFGNVGSSRTAGVELEWEQQWSPQFKSSFNLSYSDSRDGRMLPPGERTNNQDPGTTDWLGNLALFYRPTDRMLLTAYWNYIGERHAASVDSAAEHRVAVTLNLFDIWTKGLTLRLGVRNLLQADQRSLIGGPLRVITSDFPDSLIWGQISYDF</sequence>
<keyword evidence="4 11" id="KW-1134">Transmembrane beta strand</keyword>